<keyword evidence="7" id="KW-0175">Coiled coil</keyword>
<evidence type="ECO:0000313" key="11">
    <source>
        <dbReference type="EMBL" id="WHX48992.1"/>
    </source>
</evidence>
<feature type="coiled-coil region" evidence="7">
    <location>
        <begin position="619"/>
        <end position="646"/>
    </location>
</feature>
<feature type="transmembrane region" description="Helical" evidence="8">
    <location>
        <begin position="320"/>
        <end position="342"/>
    </location>
</feature>
<feature type="domain" description="HAMP" evidence="10">
    <location>
        <begin position="344"/>
        <end position="396"/>
    </location>
</feature>
<feature type="transmembrane region" description="Helical" evidence="8">
    <location>
        <begin position="21"/>
        <end position="40"/>
    </location>
</feature>
<dbReference type="EMBL" id="CP126084">
    <property type="protein sequence ID" value="WHX48992.1"/>
    <property type="molecule type" value="Genomic_DNA"/>
</dbReference>
<dbReference type="KEGG" id="pwn:QNH46_23585"/>
<dbReference type="AlphaFoldDB" id="A0AA95I9I0"/>
<dbReference type="GO" id="GO:0005886">
    <property type="term" value="C:plasma membrane"/>
    <property type="evidence" value="ECO:0007669"/>
    <property type="project" value="UniProtKB-SubCell"/>
</dbReference>
<evidence type="ECO:0000313" key="12">
    <source>
        <dbReference type="Proteomes" id="UP001177943"/>
    </source>
</evidence>
<reference evidence="11" key="1">
    <citation type="submission" date="2023-05" db="EMBL/GenBank/DDBJ databases">
        <title>Comparative genomics of Bacillaceae isolates and their secondary metabolite potential.</title>
        <authorList>
            <person name="Song L."/>
            <person name="Nielsen L.J."/>
            <person name="Mohite O."/>
            <person name="Xu X."/>
            <person name="Weber T."/>
            <person name="Kovacs A.T."/>
        </authorList>
    </citation>
    <scope>NUCLEOTIDE SEQUENCE</scope>
    <source>
        <strain evidence="11">B2_4</strain>
    </source>
</reference>
<dbReference type="GO" id="GO:0007165">
    <property type="term" value="P:signal transduction"/>
    <property type="evidence" value="ECO:0007669"/>
    <property type="project" value="UniProtKB-KW"/>
</dbReference>
<dbReference type="PROSITE" id="PS50111">
    <property type="entry name" value="CHEMOTAXIS_TRANSDUC_2"/>
    <property type="match status" value="1"/>
</dbReference>
<evidence type="ECO:0000256" key="6">
    <source>
        <dbReference type="PROSITE-ProRule" id="PRU00284"/>
    </source>
</evidence>
<accession>A0AA95I9I0</accession>
<feature type="domain" description="Methyl-accepting transducer" evidence="9">
    <location>
        <begin position="415"/>
        <end position="651"/>
    </location>
</feature>
<dbReference type="SMART" id="SM00304">
    <property type="entry name" value="HAMP"/>
    <property type="match status" value="1"/>
</dbReference>
<dbReference type="Proteomes" id="UP001177943">
    <property type="component" value="Chromosome"/>
</dbReference>
<keyword evidence="8" id="KW-0812">Transmembrane</keyword>
<dbReference type="CDD" id="cd06225">
    <property type="entry name" value="HAMP"/>
    <property type="match status" value="1"/>
</dbReference>
<evidence type="ECO:0000256" key="3">
    <source>
        <dbReference type="ARBA" id="ARBA00023136"/>
    </source>
</evidence>
<evidence type="ECO:0000259" key="10">
    <source>
        <dbReference type="PROSITE" id="PS50885"/>
    </source>
</evidence>
<name>A0AA95I9I0_9BACL</name>
<comment type="subcellular location">
    <subcellularLocation>
        <location evidence="1">Cell membrane</location>
    </subcellularLocation>
</comment>
<dbReference type="Pfam" id="PF00672">
    <property type="entry name" value="HAMP"/>
    <property type="match status" value="1"/>
</dbReference>
<dbReference type="RefSeq" id="WP_283926285.1">
    <property type="nucleotide sequence ID" value="NZ_CP126084.1"/>
</dbReference>
<organism evidence="11 12">
    <name type="scientific">Paenibacillus woosongensis</name>
    <dbReference type="NCBI Taxonomy" id="307580"/>
    <lineage>
        <taxon>Bacteria</taxon>
        <taxon>Bacillati</taxon>
        <taxon>Bacillota</taxon>
        <taxon>Bacilli</taxon>
        <taxon>Bacillales</taxon>
        <taxon>Paenibacillaceae</taxon>
        <taxon>Paenibacillus</taxon>
    </lineage>
</organism>
<feature type="coiled-coil region" evidence="7">
    <location>
        <begin position="675"/>
        <end position="702"/>
    </location>
</feature>
<dbReference type="SMART" id="SM00283">
    <property type="entry name" value="MA"/>
    <property type="match status" value="1"/>
</dbReference>
<gene>
    <name evidence="11" type="ORF">QNH46_23585</name>
</gene>
<proteinExistence type="inferred from homology"/>
<dbReference type="PANTHER" id="PTHR32089">
    <property type="entry name" value="METHYL-ACCEPTING CHEMOTAXIS PROTEIN MCPB"/>
    <property type="match status" value="1"/>
</dbReference>
<dbReference type="CDD" id="cd11386">
    <property type="entry name" value="MCP_signal"/>
    <property type="match status" value="1"/>
</dbReference>
<evidence type="ECO:0000256" key="1">
    <source>
        <dbReference type="ARBA" id="ARBA00004236"/>
    </source>
</evidence>
<evidence type="ECO:0000256" key="7">
    <source>
        <dbReference type="SAM" id="Coils"/>
    </source>
</evidence>
<keyword evidence="8" id="KW-1133">Transmembrane helix</keyword>
<sequence>MKKLLKPFVVLVSKMKYSMKFAVVSFLFLIPIAILLYTFITANMAELRENEDDHYGIERVTEVMPLMLQVQQHRGLMNGYLNGNESAKSKIEARQAEIADTISQLNQQLEASKTPDSMKKWEEVQEAWEALRSSGGTMKPDENFQQHSLLIENIRQLMMSISDETGLSLSNDISIYYFMNMLVEELPQLIENSAVIRGLGNGTLSSGQLADDTRIELLLAEAQTYSALESLEKSLDNIIRETDSLDEELAVKAEAAVKSTKSYLSVLDQEILGAESFTVKPEEFFDFGTATIQVANELYGLSYNELNRLLDQQRSTLQSYISFMMIMTAAVLILVTLFYTAFYSNVIDTVRTLKIRAEEMASGDFSKDIRVNTKDELSDVSQAMILMQQDMNRIFGQNQQISDRTAASSEELMAISQESTQAMQQIAASVQDVSEGTDLQQRTIGEVSTAMNEMSLGISRIAEAASEVSDVAIQASESAAQGDEQLAETVQQMKSIKQTQEQSAQVIAKLDDHSAEIGKIIQAVMAITQQTKLLSLNANIEASRAGEAGRGFSVVAKEIGKLAEETAQSGQVISGLLNDIRGLVEEAVAAMLKMQQETDQGIDTIDKSKRMIDRILENIQVVSEQIQEVSASSEELSAEMEEVTASIAEVALISEKTSGEAGTMAAAAQQQLASMEEIQASSEELRDLSQQLQEDLSKFKLKA</sequence>
<dbReference type="Pfam" id="PF00015">
    <property type="entry name" value="MCPsignal"/>
    <property type="match status" value="1"/>
</dbReference>
<keyword evidence="4 6" id="KW-0807">Transducer</keyword>
<dbReference type="Gene3D" id="1.10.287.950">
    <property type="entry name" value="Methyl-accepting chemotaxis protein"/>
    <property type="match status" value="1"/>
</dbReference>
<dbReference type="Gene3D" id="6.10.340.10">
    <property type="match status" value="1"/>
</dbReference>
<dbReference type="PANTHER" id="PTHR32089:SF112">
    <property type="entry name" value="LYSOZYME-LIKE PROTEIN-RELATED"/>
    <property type="match status" value="1"/>
</dbReference>
<protein>
    <submittedName>
        <fullName evidence="11">Methyl-accepting chemotaxis protein</fullName>
    </submittedName>
</protein>
<evidence type="ECO:0000259" key="9">
    <source>
        <dbReference type="PROSITE" id="PS50111"/>
    </source>
</evidence>
<comment type="similarity">
    <text evidence="5">Belongs to the methyl-accepting chemotaxis (MCP) protein family.</text>
</comment>
<dbReference type="SUPFAM" id="SSF58104">
    <property type="entry name" value="Methyl-accepting chemotaxis protein (MCP) signaling domain"/>
    <property type="match status" value="1"/>
</dbReference>
<evidence type="ECO:0000256" key="5">
    <source>
        <dbReference type="ARBA" id="ARBA00029447"/>
    </source>
</evidence>
<dbReference type="InterPro" id="IPR003660">
    <property type="entry name" value="HAMP_dom"/>
</dbReference>
<evidence type="ECO:0000256" key="8">
    <source>
        <dbReference type="SAM" id="Phobius"/>
    </source>
</evidence>
<keyword evidence="3 8" id="KW-0472">Membrane</keyword>
<evidence type="ECO:0000256" key="4">
    <source>
        <dbReference type="ARBA" id="ARBA00023224"/>
    </source>
</evidence>
<dbReference type="InterPro" id="IPR004089">
    <property type="entry name" value="MCPsignal_dom"/>
</dbReference>
<keyword evidence="2" id="KW-1003">Cell membrane</keyword>
<dbReference type="PROSITE" id="PS50885">
    <property type="entry name" value="HAMP"/>
    <property type="match status" value="1"/>
</dbReference>
<evidence type="ECO:0000256" key="2">
    <source>
        <dbReference type="ARBA" id="ARBA00022475"/>
    </source>
</evidence>